<gene>
    <name evidence="1" type="ORF">PGLA1383_LOCUS49926</name>
</gene>
<evidence type="ECO:0000313" key="1">
    <source>
        <dbReference type="EMBL" id="CAE8634275.1"/>
    </source>
</evidence>
<dbReference type="Proteomes" id="UP000654075">
    <property type="component" value="Unassembled WGS sequence"/>
</dbReference>
<dbReference type="EMBL" id="CAJNNV010030952">
    <property type="protein sequence ID" value="CAE8634275.1"/>
    <property type="molecule type" value="Genomic_DNA"/>
</dbReference>
<name>A0A813H9D9_POLGL</name>
<evidence type="ECO:0000313" key="2">
    <source>
        <dbReference type="Proteomes" id="UP000654075"/>
    </source>
</evidence>
<protein>
    <submittedName>
        <fullName evidence="1">Uncharacterized protein</fullName>
    </submittedName>
</protein>
<dbReference type="AlphaFoldDB" id="A0A813H9D9"/>
<reference evidence="1" key="1">
    <citation type="submission" date="2021-02" db="EMBL/GenBank/DDBJ databases">
        <authorList>
            <person name="Dougan E. K."/>
            <person name="Rhodes N."/>
            <person name="Thang M."/>
            <person name="Chan C."/>
        </authorList>
    </citation>
    <scope>NUCLEOTIDE SEQUENCE</scope>
</reference>
<sequence length="216" mass="23291">MAVVALMKAAWQRRFAAAESSGMALALASAAGLAERSGPATGEVGLPQDTKGWRWATLAERSSSFSFWNAQLAELGNLRKWQAAQQLLARLRLQRLEANGITYISAMAACRNAWVQALLCLEERLLDRRPVQEEAELGSSAGRLLGPSAMRRPRLAPGPSSGLLHCSCCAWFRRRLLTEKTPTSSPLVWPWTPVPEATTGVSRCASGAPCASGAWS</sequence>
<keyword evidence="2" id="KW-1185">Reference proteome</keyword>
<proteinExistence type="predicted"/>
<organism evidence="1 2">
    <name type="scientific">Polarella glacialis</name>
    <name type="common">Dinoflagellate</name>
    <dbReference type="NCBI Taxonomy" id="89957"/>
    <lineage>
        <taxon>Eukaryota</taxon>
        <taxon>Sar</taxon>
        <taxon>Alveolata</taxon>
        <taxon>Dinophyceae</taxon>
        <taxon>Suessiales</taxon>
        <taxon>Suessiaceae</taxon>
        <taxon>Polarella</taxon>
    </lineage>
</organism>
<accession>A0A813H9D9</accession>
<comment type="caution">
    <text evidence="1">The sequence shown here is derived from an EMBL/GenBank/DDBJ whole genome shotgun (WGS) entry which is preliminary data.</text>
</comment>